<dbReference type="Proteomes" id="UP001470230">
    <property type="component" value="Unassembled WGS sequence"/>
</dbReference>
<proteinExistence type="predicted"/>
<evidence type="ECO:0000313" key="2">
    <source>
        <dbReference type="Proteomes" id="UP001470230"/>
    </source>
</evidence>
<evidence type="ECO:0008006" key="3">
    <source>
        <dbReference type="Google" id="ProtNLM"/>
    </source>
</evidence>
<keyword evidence="2" id="KW-1185">Reference proteome</keyword>
<dbReference type="InterPro" id="IPR036770">
    <property type="entry name" value="Ankyrin_rpt-contain_sf"/>
</dbReference>
<comment type="caution">
    <text evidence="1">The sequence shown here is derived from an EMBL/GenBank/DDBJ whole genome shotgun (WGS) entry which is preliminary data.</text>
</comment>
<protein>
    <recommendedName>
        <fullName evidence="3">DUF3447 domain-containing protein</fullName>
    </recommendedName>
</protein>
<sequence>MSAIVEYTEKIKSIHETLLRYLEDQEDPEYNFQSLIDLLVNQKIKNDKNDFKLFLYLLSAICNNHYHEKNFFQNIKRIILQYKSDIQKIFSTSEIFEIFKENKLLILFFIEEKIIVMDDSFMKQVIRMNKIDPNYFSYFYQENLSDPAENYDEKRKIGENDNYVCSLIRQDLVEEFVAHTNKTNLPLSSEIQPSLFETNLFLLNKKPTLIEYATFFGSIQIFNYLRMNNVQLSESLWLYAIHGKNAEIIHLLEENKVEPPGNNYIGCFKEAIKCHHNDISNYIQNNYLENQNCYDQCIMQYYNFSLFQSDSINEPVFYCFCEFDYFTYVKILLQGDKINVNQFIISNHFIYSIL</sequence>
<dbReference type="PANTHER" id="PTHR24159:SF5">
    <property type="entry name" value="ANK_REP_REGION DOMAIN-CONTAINING PROTEIN"/>
    <property type="match status" value="1"/>
</dbReference>
<reference evidence="1 2" key="1">
    <citation type="submission" date="2024-04" db="EMBL/GenBank/DDBJ databases">
        <title>Tritrichomonas musculus Genome.</title>
        <authorList>
            <person name="Alves-Ferreira E."/>
            <person name="Grigg M."/>
            <person name="Lorenzi H."/>
            <person name="Galac M."/>
        </authorList>
    </citation>
    <scope>NUCLEOTIDE SEQUENCE [LARGE SCALE GENOMIC DNA]</scope>
    <source>
        <strain evidence="1 2">EAF2021</strain>
    </source>
</reference>
<dbReference type="SUPFAM" id="SSF48403">
    <property type="entry name" value="Ankyrin repeat"/>
    <property type="match status" value="1"/>
</dbReference>
<dbReference type="PANTHER" id="PTHR24159">
    <property type="match status" value="1"/>
</dbReference>
<dbReference type="EMBL" id="JAPFFF010000050">
    <property type="protein sequence ID" value="KAK8839887.1"/>
    <property type="molecule type" value="Genomic_DNA"/>
</dbReference>
<gene>
    <name evidence="1" type="ORF">M9Y10_031600</name>
</gene>
<organism evidence="1 2">
    <name type="scientific">Tritrichomonas musculus</name>
    <dbReference type="NCBI Taxonomy" id="1915356"/>
    <lineage>
        <taxon>Eukaryota</taxon>
        <taxon>Metamonada</taxon>
        <taxon>Parabasalia</taxon>
        <taxon>Tritrichomonadida</taxon>
        <taxon>Tritrichomonadidae</taxon>
        <taxon>Tritrichomonas</taxon>
    </lineage>
</organism>
<name>A0ABR2H122_9EUKA</name>
<accession>A0ABR2H122</accession>
<evidence type="ECO:0000313" key="1">
    <source>
        <dbReference type="EMBL" id="KAK8839887.1"/>
    </source>
</evidence>